<dbReference type="RefSeq" id="XP_001839489.1">
    <property type="nucleotide sequence ID" value="XM_001839437.2"/>
</dbReference>
<keyword evidence="2" id="KW-1185">Reference proteome</keyword>
<dbReference type="AlphaFoldDB" id="A8P830"/>
<sequence>MPGSTKRKHRSSFTDVELPIALSALRNLAKKLRQEMEDGKEELGEGTELDKEAEGTIIAQIKGLKALLQANTDGPQMGEDEEEDDLLDKMGIRCNGTLKVKDDAPTRGAMTDALGENSLWSANTLFAHLCMLETLVPQSSEGAVRHWTNAFFYRVSSMVPEGFKMVLCMEQVAPAVTLSDRSPHTESGFVDYAVVVMPQEQHFHFLRRPILRPDDSVLLVSEAKYWGNTDLNKHIPHTIVEMHGYARRAEKKMVRGVVTNGFKWIFLILTLNDDGTATYVQSSEITYAKLTARPSKEGVSMISAILTHWAVHSHEPFNGDTDKFFLTTN</sequence>
<dbReference type="KEGG" id="cci:CC1G_06702"/>
<proteinExistence type="predicted"/>
<dbReference type="OrthoDB" id="2720314at2759"/>
<dbReference type="VEuPathDB" id="FungiDB:CC1G_06702"/>
<evidence type="ECO:0000313" key="2">
    <source>
        <dbReference type="Proteomes" id="UP000001861"/>
    </source>
</evidence>
<organism evidence="1 2">
    <name type="scientific">Coprinopsis cinerea (strain Okayama-7 / 130 / ATCC MYA-4618 / FGSC 9003)</name>
    <name type="common">Inky cap fungus</name>
    <name type="synonym">Hormographiella aspergillata</name>
    <dbReference type="NCBI Taxonomy" id="240176"/>
    <lineage>
        <taxon>Eukaryota</taxon>
        <taxon>Fungi</taxon>
        <taxon>Dikarya</taxon>
        <taxon>Basidiomycota</taxon>
        <taxon>Agaricomycotina</taxon>
        <taxon>Agaricomycetes</taxon>
        <taxon>Agaricomycetidae</taxon>
        <taxon>Agaricales</taxon>
        <taxon>Agaricineae</taxon>
        <taxon>Psathyrellaceae</taxon>
        <taxon>Coprinopsis</taxon>
    </lineage>
</organism>
<dbReference type="eggNOG" id="ENOG502SJ2D">
    <property type="taxonomic scope" value="Eukaryota"/>
</dbReference>
<name>A8P830_COPC7</name>
<dbReference type="OMA" id="AMSQENC"/>
<dbReference type="InParanoid" id="A8P830"/>
<gene>
    <name evidence="1" type="ORF">CC1G_06702</name>
</gene>
<protein>
    <submittedName>
        <fullName evidence="1">Uncharacterized protein</fullName>
    </submittedName>
</protein>
<reference evidence="1 2" key="1">
    <citation type="journal article" date="2010" name="Proc. Natl. Acad. Sci. U.S.A.">
        <title>Insights into evolution of multicellular fungi from the assembled chromosomes of the mushroom Coprinopsis cinerea (Coprinus cinereus).</title>
        <authorList>
            <person name="Stajich J.E."/>
            <person name="Wilke S.K."/>
            <person name="Ahren D."/>
            <person name="Au C.H."/>
            <person name="Birren B.W."/>
            <person name="Borodovsky M."/>
            <person name="Burns C."/>
            <person name="Canback B."/>
            <person name="Casselton L.A."/>
            <person name="Cheng C.K."/>
            <person name="Deng J."/>
            <person name="Dietrich F.S."/>
            <person name="Fargo D.C."/>
            <person name="Farman M.L."/>
            <person name="Gathman A.C."/>
            <person name="Goldberg J."/>
            <person name="Guigo R."/>
            <person name="Hoegger P.J."/>
            <person name="Hooker J.B."/>
            <person name="Huggins A."/>
            <person name="James T.Y."/>
            <person name="Kamada T."/>
            <person name="Kilaru S."/>
            <person name="Kodira C."/>
            <person name="Kues U."/>
            <person name="Kupfer D."/>
            <person name="Kwan H.S."/>
            <person name="Lomsadze A."/>
            <person name="Li W."/>
            <person name="Lilly W.W."/>
            <person name="Ma L.J."/>
            <person name="Mackey A.J."/>
            <person name="Manning G."/>
            <person name="Martin F."/>
            <person name="Muraguchi H."/>
            <person name="Natvig D.O."/>
            <person name="Palmerini H."/>
            <person name="Ramesh M.A."/>
            <person name="Rehmeyer C.J."/>
            <person name="Roe B.A."/>
            <person name="Shenoy N."/>
            <person name="Stanke M."/>
            <person name="Ter-Hovhannisyan V."/>
            <person name="Tunlid A."/>
            <person name="Velagapudi R."/>
            <person name="Vision T.J."/>
            <person name="Zeng Q."/>
            <person name="Zolan M.E."/>
            <person name="Pukkila P.J."/>
        </authorList>
    </citation>
    <scope>NUCLEOTIDE SEQUENCE [LARGE SCALE GENOMIC DNA]</scope>
    <source>
        <strain evidence="2">Okayama-7 / 130 / ATCC MYA-4618 / FGSC 9003</strain>
    </source>
</reference>
<accession>A8P830</accession>
<comment type="caution">
    <text evidence="1">The sequence shown here is derived from an EMBL/GenBank/DDBJ whole genome shotgun (WGS) entry which is preliminary data.</text>
</comment>
<dbReference type="EMBL" id="AACS02000005">
    <property type="protein sequence ID" value="EAU82392.1"/>
    <property type="molecule type" value="Genomic_DNA"/>
</dbReference>
<evidence type="ECO:0000313" key="1">
    <source>
        <dbReference type="EMBL" id="EAU82392.1"/>
    </source>
</evidence>
<dbReference type="Proteomes" id="UP000001861">
    <property type="component" value="Unassembled WGS sequence"/>
</dbReference>
<dbReference type="GeneID" id="6016105"/>